<dbReference type="AlphaFoldDB" id="A0A9Q8IM51"/>
<organism evidence="2 3">
    <name type="scientific">Apilactobacillus micheneri</name>
    <dbReference type="NCBI Taxonomy" id="1899430"/>
    <lineage>
        <taxon>Bacteria</taxon>
        <taxon>Bacillati</taxon>
        <taxon>Bacillota</taxon>
        <taxon>Bacilli</taxon>
        <taxon>Lactobacillales</taxon>
        <taxon>Lactobacillaceae</taxon>
        <taxon>Apilactobacillus</taxon>
    </lineage>
</organism>
<dbReference type="GeneID" id="58108418"/>
<evidence type="ECO:0000313" key="2">
    <source>
        <dbReference type="EMBL" id="TPR44210.1"/>
    </source>
</evidence>
<evidence type="ECO:0000313" key="3">
    <source>
        <dbReference type="Proteomes" id="UP000784700"/>
    </source>
</evidence>
<feature type="transmembrane region" description="Helical" evidence="1">
    <location>
        <begin position="7"/>
        <end position="24"/>
    </location>
</feature>
<sequence>MKFKIYSLRFTYIIFLATLIYYTFVNDNHLVASIAGILFFFNGFWLLSVEKDFEKYNPKYNKSISCTFWRFLLFPWFIIM</sequence>
<reference evidence="2" key="1">
    <citation type="submission" date="2018-08" db="EMBL/GenBank/DDBJ databases">
        <title>Comparative genomics of wild bee and flower associated Lactobacillus reveals potential adaptation to the bee host.</title>
        <authorList>
            <person name="Vuong H.Q."/>
            <person name="Mcfrederick Q.S."/>
        </authorList>
    </citation>
    <scope>NUCLEOTIDE SEQUENCE</scope>
    <source>
        <strain evidence="2">HV_63</strain>
    </source>
</reference>
<name>A0A9Q8IM51_9LACO</name>
<accession>A0A9Q8IM51</accession>
<gene>
    <name evidence="2" type="ORF">DY130_04000</name>
</gene>
<proteinExistence type="predicted"/>
<keyword evidence="1" id="KW-1133">Transmembrane helix</keyword>
<keyword evidence="1" id="KW-0472">Membrane</keyword>
<dbReference type="EMBL" id="QUBG01000003">
    <property type="protein sequence ID" value="TPR44210.1"/>
    <property type="molecule type" value="Genomic_DNA"/>
</dbReference>
<keyword evidence="1" id="KW-0812">Transmembrane</keyword>
<protein>
    <submittedName>
        <fullName evidence="2">Uncharacterized protein</fullName>
    </submittedName>
</protein>
<comment type="caution">
    <text evidence="2">The sequence shown here is derived from an EMBL/GenBank/DDBJ whole genome shotgun (WGS) entry which is preliminary data.</text>
</comment>
<dbReference type="Proteomes" id="UP000784700">
    <property type="component" value="Unassembled WGS sequence"/>
</dbReference>
<dbReference type="RefSeq" id="WP_140934466.1">
    <property type="nucleotide sequence ID" value="NZ_QUBF01000003.1"/>
</dbReference>
<feature type="transmembrane region" description="Helical" evidence="1">
    <location>
        <begin position="30"/>
        <end position="48"/>
    </location>
</feature>
<evidence type="ECO:0000256" key="1">
    <source>
        <dbReference type="SAM" id="Phobius"/>
    </source>
</evidence>